<gene>
    <name evidence="3" type="ORF">A2954_01750</name>
</gene>
<dbReference type="AlphaFoldDB" id="A0A1F7I9I6"/>
<dbReference type="Pfam" id="PF00364">
    <property type="entry name" value="Biotin_lipoyl"/>
    <property type="match status" value="1"/>
</dbReference>
<name>A0A1F7I9I6_9BACT</name>
<dbReference type="EMBL" id="MGAG01000032">
    <property type="protein sequence ID" value="OGK39972.1"/>
    <property type="molecule type" value="Genomic_DNA"/>
</dbReference>
<protein>
    <recommendedName>
        <fullName evidence="2">Lipoyl-binding domain-containing protein</fullName>
    </recommendedName>
</protein>
<keyword evidence="1" id="KW-0812">Transmembrane</keyword>
<reference evidence="3 4" key="1">
    <citation type="journal article" date="2016" name="Nat. Commun.">
        <title>Thousands of microbial genomes shed light on interconnected biogeochemical processes in an aquifer system.</title>
        <authorList>
            <person name="Anantharaman K."/>
            <person name="Brown C.T."/>
            <person name="Hug L.A."/>
            <person name="Sharon I."/>
            <person name="Castelle C.J."/>
            <person name="Probst A.J."/>
            <person name="Thomas B.C."/>
            <person name="Singh A."/>
            <person name="Wilkins M.J."/>
            <person name="Karaoz U."/>
            <person name="Brodie E.L."/>
            <person name="Williams K.H."/>
            <person name="Hubbard S.S."/>
            <person name="Banfield J.F."/>
        </authorList>
    </citation>
    <scope>NUCLEOTIDE SEQUENCE [LARGE SCALE GENOMIC DNA]</scope>
</reference>
<evidence type="ECO:0000256" key="1">
    <source>
        <dbReference type="SAM" id="Phobius"/>
    </source>
</evidence>
<dbReference type="PANTHER" id="PTHR30469">
    <property type="entry name" value="MULTIDRUG RESISTANCE PROTEIN MDTA"/>
    <property type="match status" value="1"/>
</dbReference>
<dbReference type="STRING" id="1802056.A2954_01750"/>
<organism evidence="3 4">
    <name type="scientific">Candidatus Roizmanbacteria bacterium RIFCSPLOWO2_01_FULL_37_12</name>
    <dbReference type="NCBI Taxonomy" id="1802056"/>
    <lineage>
        <taxon>Bacteria</taxon>
        <taxon>Candidatus Roizmaniibacteriota</taxon>
    </lineage>
</organism>
<keyword evidence="1" id="KW-0472">Membrane</keyword>
<dbReference type="SUPFAM" id="SSF111369">
    <property type="entry name" value="HlyD-like secretion proteins"/>
    <property type="match status" value="1"/>
</dbReference>
<comment type="caution">
    <text evidence="3">The sequence shown here is derived from an EMBL/GenBank/DDBJ whole genome shotgun (WGS) entry which is preliminary data.</text>
</comment>
<dbReference type="GO" id="GO:1990281">
    <property type="term" value="C:efflux pump complex"/>
    <property type="evidence" value="ECO:0007669"/>
    <property type="project" value="TreeGrafter"/>
</dbReference>
<accession>A0A1F7I9I6</accession>
<sequence length="182" mass="20004">MKIFQVISAVKNKFLKTSFWKKIIILLLSGSLGGFITFKIKISQNAKPLYQTAQAEKGTLVVSVSGSGNVSTTNSASVSTQATGVISEVFVKDGDQVKTGDKIAEIELDLQGIQRTFKSLANYQNAKNTLNTARANLYTTQSDMFTNWDMFYELATNSTYQNADGTPTCKNLDWEVVCTTLE</sequence>
<dbReference type="Proteomes" id="UP000177698">
    <property type="component" value="Unassembled WGS sequence"/>
</dbReference>
<evidence type="ECO:0000313" key="4">
    <source>
        <dbReference type="Proteomes" id="UP000177698"/>
    </source>
</evidence>
<feature type="domain" description="Lipoyl-binding" evidence="2">
    <location>
        <begin position="79"/>
        <end position="107"/>
    </location>
</feature>
<evidence type="ECO:0000313" key="3">
    <source>
        <dbReference type="EMBL" id="OGK39972.1"/>
    </source>
</evidence>
<dbReference type="Gene3D" id="2.40.50.100">
    <property type="match status" value="1"/>
</dbReference>
<keyword evidence="1" id="KW-1133">Transmembrane helix</keyword>
<dbReference type="GO" id="GO:0015562">
    <property type="term" value="F:efflux transmembrane transporter activity"/>
    <property type="evidence" value="ECO:0007669"/>
    <property type="project" value="TreeGrafter"/>
</dbReference>
<dbReference type="PANTHER" id="PTHR30469:SF33">
    <property type="entry name" value="SLR1207 PROTEIN"/>
    <property type="match status" value="1"/>
</dbReference>
<evidence type="ECO:0000259" key="2">
    <source>
        <dbReference type="Pfam" id="PF00364"/>
    </source>
</evidence>
<feature type="transmembrane region" description="Helical" evidence="1">
    <location>
        <begin position="19"/>
        <end position="38"/>
    </location>
</feature>
<dbReference type="InterPro" id="IPR000089">
    <property type="entry name" value="Biotin_lipoyl"/>
</dbReference>
<proteinExistence type="predicted"/>